<proteinExistence type="inferred from homology"/>
<feature type="region of interest" description="Disordered" evidence="2">
    <location>
        <begin position="118"/>
        <end position="143"/>
    </location>
</feature>
<protein>
    <submittedName>
        <fullName evidence="3">Sge1</fullName>
    </submittedName>
</protein>
<dbReference type="EMBL" id="MT796192">
    <property type="protein sequence ID" value="QRM13519.1"/>
    <property type="molecule type" value="Genomic_DNA"/>
</dbReference>
<dbReference type="Pfam" id="PF09729">
    <property type="entry name" value="Gti1_Pac2"/>
    <property type="match status" value="1"/>
</dbReference>
<feature type="region of interest" description="Disordered" evidence="2">
    <location>
        <begin position="437"/>
        <end position="474"/>
    </location>
</feature>
<reference evidence="3" key="1">
    <citation type="journal article" date="2021" name="Gene">
        <title>A Sge1 homolog in Cytospora chrysosperma governs conidiation, virulence and the expression of putative effectors.</title>
        <authorList>
            <person name="Han Z."/>
            <person name="Yu R."/>
            <person name="Xiong D."/>
            <person name="Tian C."/>
        </authorList>
    </citation>
    <scope>NUCLEOTIDE SEQUENCE</scope>
    <source>
        <strain evidence="3">GME6305_g</strain>
    </source>
</reference>
<feature type="compositionally biased region" description="Low complexity" evidence="2">
    <location>
        <begin position="437"/>
        <end position="446"/>
    </location>
</feature>
<evidence type="ECO:0000313" key="3">
    <source>
        <dbReference type="EMBL" id="QRM13519.1"/>
    </source>
</evidence>
<comment type="similarity">
    <text evidence="1">Belongs to the MIT1/WOR1 family.</text>
</comment>
<dbReference type="PANTHER" id="PTHR28027:SF2">
    <property type="entry name" value="TRANSCRIPTIONAL REGULATOR MIT1"/>
    <property type="match status" value="1"/>
</dbReference>
<dbReference type="GO" id="GO:0003677">
    <property type="term" value="F:DNA binding"/>
    <property type="evidence" value="ECO:0007669"/>
    <property type="project" value="TreeGrafter"/>
</dbReference>
<feature type="region of interest" description="Disordered" evidence="2">
    <location>
        <begin position="1"/>
        <end position="29"/>
    </location>
</feature>
<feature type="compositionally biased region" description="Polar residues" evidence="2">
    <location>
        <begin position="451"/>
        <end position="468"/>
    </location>
</feature>
<dbReference type="AlphaFoldDB" id="A0A891M0D3"/>
<dbReference type="SMR" id="A0A891M0D3"/>
<dbReference type="PANTHER" id="PTHR28027">
    <property type="entry name" value="TRANSCRIPTIONAL REGULATOR MIT1"/>
    <property type="match status" value="1"/>
</dbReference>
<evidence type="ECO:0000256" key="1">
    <source>
        <dbReference type="ARBA" id="ARBA00008359"/>
    </source>
</evidence>
<organism evidence="3">
    <name type="scientific">Cytospora chrysosperma</name>
    <name type="common">Cytospora canker fungus</name>
    <name type="synonym">Sphaeria chrysosperma</name>
    <dbReference type="NCBI Taxonomy" id="252740"/>
    <lineage>
        <taxon>Eukaryota</taxon>
        <taxon>Fungi</taxon>
        <taxon>Dikarya</taxon>
        <taxon>Ascomycota</taxon>
        <taxon>Pezizomycotina</taxon>
        <taxon>Sordariomycetes</taxon>
        <taxon>Sordariomycetidae</taxon>
        <taxon>Diaporthales</taxon>
        <taxon>Cytosporaceae</taxon>
        <taxon>Cytospora</taxon>
    </lineage>
</organism>
<sequence length="520" mass="57531">MDNPTSQQKQPQQAPRKRPRPSASRSSAPLAPTWYGIVMTTTDALRLFEAVLLGQLLHTARRPHDREREGLIQSGNVFIFEESSSGIKRWTDGHNWSPSRILGNFLVYRELHKDLPPGEKKRAIKRKRDSDPELQNGQAGPVDEGRRALLGSLIESYIFKEGGLMKKTISIEFNDTSHHLVSYYSYEDASNGRLPTPSQDPRLCNLRPRLGLMTNQEFRIEMDQENPRLLEEATLGLESAPYDYPPQSIPQMPNNMLQPYGTPGQFHISMPMDQAIGPNAHMNGHFGHNTNGSVPWDHRNSQPMHHPYQSQALVDQRSKRRRSEPWEIPDNTSGFFSPGGLAHGPDMATTGHHYYPPSTTSYPAHMPPTTLGSESMNFPPALTSMAPPPQISPVSELPLTTMDFPPSMPAMAPMTTMEYAPSLPAMAPMTTRDYAPSAPAMAPMAPGHSNVDGSNTSNSLTSMPSHSGSPLDGPTGMPHYFSSFNTTGWNHAHHDNGYMSGSGNSFNVWPNASSSSEHQH</sequence>
<evidence type="ECO:0000256" key="2">
    <source>
        <dbReference type="SAM" id="MobiDB-lite"/>
    </source>
</evidence>
<name>A0A891M0D3_CYTCH</name>
<feature type="region of interest" description="Disordered" evidence="2">
    <location>
        <begin position="285"/>
        <end position="351"/>
    </location>
</feature>
<accession>A0A891M0D3</accession>
<feature type="compositionally biased region" description="Low complexity" evidence="2">
    <location>
        <begin position="1"/>
        <end position="14"/>
    </location>
</feature>
<dbReference type="InterPro" id="IPR018608">
    <property type="entry name" value="Gti1/Pac2"/>
</dbReference>